<dbReference type="InterPro" id="IPR008969">
    <property type="entry name" value="CarboxyPept-like_regulatory"/>
</dbReference>
<dbReference type="RefSeq" id="WP_342854850.1">
    <property type="nucleotide sequence ID" value="NZ_JBBMRA010000015.1"/>
</dbReference>
<dbReference type="EMBL" id="JBBMRA010000015">
    <property type="protein sequence ID" value="MEM5537522.1"/>
    <property type="molecule type" value="Genomic_DNA"/>
</dbReference>
<sequence length="245" mass="27129">MKYTGNIVLTLTFLFVLAACVPVISKMYNGPEVSGVVLRLSNLTPIDGAIISYDGVNPSATATQSSITNAQGHFILTPTKELNVEIRMPAYTPQSVPIYTQHSTYGHSTDIAVSKWKGREYETYDIGTIILDEEPKVYAPPLTEDGVDLKVLEKAIEPQGLFSLCNLDDAGGAINKLHIVRKLAHKIVHAKQDPAQEKLAAAYIQEMKKSTRYTWAYFANDCSQIISSIELEHIKRRVFAELDSL</sequence>
<reference evidence="1 2" key="1">
    <citation type="submission" date="2024-03" db="EMBL/GenBank/DDBJ databases">
        <title>Community enrichment and isolation of bacterial strains for fucoidan degradation.</title>
        <authorList>
            <person name="Sichert A."/>
        </authorList>
    </citation>
    <scope>NUCLEOTIDE SEQUENCE [LARGE SCALE GENOMIC DNA]</scope>
    <source>
        <strain evidence="1 2">AS76</strain>
    </source>
</reference>
<accession>A0ABU9TWJ1</accession>
<gene>
    <name evidence="1" type="ORF">WNY58_14120</name>
</gene>
<evidence type="ECO:0000313" key="1">
    <source>
        <dbReference type="EMBL" id="MEM5537522.1"/>
    </source>
</evidence>
<dbReference type="SUPFAM" id="SSF49464">
    <property type="entry name" value="Carboxypeptidase regulatory domain-like"/>
    <property type="match status" value="1"/>
</dbReference>
<evidence type="ECO:0008006" key="3">
    <source>
        <dbReference type="Google" id="ProtNLM"/>
    </source>
</evidence>
<proteinExistence type="predicted"/>
<comment type="caution">
    <text evidence="1">The sequence shown here is derived from an EMBL/GenBank/DDBJ whole genome shotgun (WGS) entry which is preliminary data.</text>
</comment>
<dbReference type="PROSITE" id="PS51257">
    <property type="entry name" value="PROKAR_LIPOPROTEIN"/>
    <property type="match status" value="1"/>
</dbReference>
<protein>
    <recommendedName>
        <fullName evidence="3">Carboxypeptidase regulatory-like domain-containing protein</fullName>
    </recommendedName>
</protein>
<evidence type="ECO:0000313" key="2">
    <source>
        <dbReference type="Proteomes" id="UP001449225"/>
    </source>
</evidence>
<keyword evidence="2" id="KW-1185">Reference proteome</keyword>
<name>A0ABU9TWJ1_9GAMM</name>
<dbReference type="Proteomes" id="UP001449225">
    <property type="component" value="Unassembled WGS sequence"/>
</dbReference>
<organism evidence="1 2">
    <name type="scientific">Neptuniibacter pectenicola</name>
    <dbReference type="NCBI Taxonomy" id="1806669"/>
    <lineage>
        <taxon>Bacteria</taxon>
        <taxon>Pseudomonadati</taxon>
        <taxon>Pseudomonadota</taxon>
        <taxon>Gammaproteobacteria</taxon>
        <taxon>Oceanospirillales</taxon>
        <taxon>Oceanospirillaceae</taxon>
        <taxon>Neptuniibacter</taxon>
    </lineage>
</organism>